<gene>
    <name evidence="1" type="ordered locus">OCU_20680</name>
</gene>
<dbReference type="EMBL" id="CP003322">
    <property type="protein sequence ID" value="AFC43287.1"/>
    <property type="molecule type" value="Genomic_DNA"/>
</dbReference>
<dbReference type="PATRIC" id="fig|487521.10.peg.2076"/>
<name>H8ITT9_MYCIA</name>
<protein>
    <submittedName>
        <fullName evidence="1">Uncharacterized protein</fullName>
    </submittedName>
</protein>
<accession>H8ITT9</accession>
<dbReference type="KEGG" id="mia:OCU_20680"/>
<evidence type="ECO:0000313" key="1">
    <source>
        <dbReference type="EMBL" id="AFC43287.1"/>
    </source>
</evidence>
<organism evidence="1 2">
    <name type="scientific">Mycobacterium intracellulare (strain ATCC 13950 / DSM 43223 / JCM 6384 / NCTC 13025 / 3600)</name>
    <dbReference type="NCBI Taxonomy" id="487521"/>
    <lineage>
        <taxon>Bacteria</taxon>
        <taxon>Bacillati</taxon>
        <taxon>Actinomycetota</taxon>
        <taxon>Actinomycetes</taxon>
        <taxon>Mycobacteriales</taxon>
        <taxon>Mycobacteriaceae</taxon>
        <taxon>Mycobacterium</taxon>
        <taxon>Mycobacterium avium complex (MAC)</taxon>
    </lineage>
</organism>
<proteinExistence type="predicted"/>
<sequence>MACTSSGYQTGSREDFRKLLSLKVGVTYEVHLDEEAPENAQFRWREVAT</sequence>
<dbReference type="AlphaFoldDB" id="H8ITT9"/>
<dbReference type="RefSeq" id="WP_014379830.1">
    <property type="nucleotide sequence ID" value="NC_016946.1"/>
</dbReference>
<dbReference type="Proteomes" id="UP000008004">
    <property type="component" value="Chromosome"/>
</dbReference>
<evidence type="ECO:0000313" key="2">
    <source>
        <dbReference type="Proteomes" id="UP000008004"/>
    </source>
</evidence>
<reference evidence="1 2" key="1">
    <citation type="journal article" date="2012" name="J. Bacteriol.">
        <title>Complete genome sequence of Mycobacterium intracellulare strain ATCC 13950T.</title>
        <authorList>
            <person name="Kim B.J."/>
            <person name="Choi B.S."/>
            <person name="Lim J.S."/>
            <person name="Choi I.Y."/>
            <person name="Lee J.H."/>
            <person name="Chun J."/>
            <person name="Kook Y.H."/>
            <person name="Kim B.J."/>
        </authorList>
    </citation>
    <scope>NUCLEOTIDE SEQUENCE [LARGE SCALE GENOMIC DNA]</scope>
    <source>
        <strain evidence="2">ATCC 13950 / DSM 43223 / JCM 6384 / NCTC 13025 / 3600</strain>
    </source>
</reference>
<dbReference type="HOGENOM" id="CLU_3137891_0_0_11"/>